<evidence type="ECO:0000256" key="3">
    <source>
        <dbReference type="ARBA" id="ARBA00022692"/>
    </source>
</evidence>
<feature type="domain" description="Single Cache" evidence="7">
    <location>
        <begin position="36"/>
        <end position="87"/>
    </location>
</feature>
<dbReference type="EMBL" id="CP010978">
    <property type="protein sequence ID" value="AJQ30043.1"/>
    <property type="molecule type" value="Genomic_DNA"/>
</dbReference>
<comment type="subcellular location">
    <subcellularLocation>
        <location evidence="1">Cell membrane</location>
        <topology evidence="1">Multi-pass membrane protein</topology>
    </subcellularLocation>
</comment>
<sequence>MKLNKKLMLLSVIPTILFVLISCFYIIPKTKENIYLQKDIQIKNNVEIAHSTVEYYYTLSKSGVMADQEAQERAKEVISKMRYGSDG</sequence>
<proteinExistence type="predicted"/>
<dbReference type="Pfam" id="PF17200">
    <property type="entry name" value="sCache_2"/>
    <property type="match status" value="1"/>
</dbReference>
<keyword evidence="5 6" id="KW-0472">Membrane</keyword>
<dbReference type="KEGG" id="pft:JBW_04714"/>
<keyword evidence="4 6" id="KW-1133">Transmembrane helix</keyword>
<gene>
    <name evidence="8" type="ORF">JBW_04714</name>
</gene>
<evidence type="ECO:0000256" key="1">
    <source>
        <dbReference type="ARBA" id="ARBA00004651"/>
    </source>
</evidence>
<keyword evidence="2" id="KW-1003">Cell membrane</keyword>
<protein>
    <submittedName>
        <fullName evidence="8">Putative cache sensor protein</fullName>
    </submittedName>
</protein>
<dbReference type="AlphaFoldDB" id="I9DJB5"/>
<evidence type="ECO:0000313" key="9">
    <source>
        <dbReference type="Proteomes" id="UP000005361"/>
    </source>
</evidence>
<accession>I9DJB5</accession>
<dbReference type="Gene3D" id="3.30.450.20">
    <property type="entry name" value="PAS domain"/>
    <property type="match status" value="1"/>
</dbReference>
<organism evidence="8 9">
    <name type="scientific">Pelosinus fermentans JBW45</name>
    <dbReference type="NCBI Taxonomy" id="1192197"/>
    <lineage>
        <taxon>Bacteria</taxon>
        <taxon>Bacillati</taxon>
        <taxon>Bacillota</taxon>
        <taxon>Negativicutes</taxon>
        <taxon>Selenomonadales</taxon>
        <taxon>Sporomusaceae</taxon>
        <taxon>Pelosinus</taxon>
    </lineage>
</organism>
<evidence type="ECO:0000259" key="7">
    <source>
        <dbReference type="Pfam" id="PF17200"/>
    </source>
</evidence>
<dbReference type="HOGENOM" id="CLU_2480573_0_0_9"/>
<dbReference type="Proteomes" id="UP000005361">
    <property type="component" value="Chromosome"/>
</dbReference>
<keyword evidence="3 6" id="KW-0812">Transmembrane</keyword>
<evidence type="ECO:0000256" key="4">
    <source>
        <dbReference type="ARBA" id="ARBA00022989"/>
    </source>
</evidence>
<feature type="transmembrane region" description="Helical" evidence="6">
    <location>
        <begin position="7"/>
        <end position="27"/>
    </location>
</feature>
<dbReference type="GO" id="GO:0005886">
    <property type="term" value="C:plasma membrane"/>
    <property type="evidence" value="ECO:0007669"/>
    <property type="project" value="UniProtKB-SubCell"/>
</dbReference>
<dbReference type="InterPro" id="IPR033480">
    <property type="entry name" value="sCache_2"/>
</dbReference>
<dbReference type="RefSeq" id="WP_007954784.1">
    <property type="nucleotide sequence ID" value="NZ_CP010978.1"/>
</dbReference>
<evidence type="ECO:0000313" key="8">
    <source>
        <dbReference type="EMBL" id="AJQ30043.1"/>
    </source>
</evidence>
<name>I9DJB5_9FIRM</name>
<evidence type="ECO:0000256" key="5">
    <source>
        <dbReference type="ARBA" id="ARBA00023136"/>
    </source>
</evidence>
<dbReference type="STRING" id="1192197.JBW_04714"/>
<reference evidence="8 9" key="1">
    <citation type="journal article" date="2015" name="Genome Announc.">
        <title>Complete Genome Sequence of Pelosinus fermentans JBW45, a Member of a Remarkably Competitive Group of Negativicutes in the Firmicutes Phylum.</title>
        <authorList>
            <person name="De Leon K.B."/>
            <person name="Utturkar S.M."/>
            <person name="Camilleri L.B."/>
            <person name="Elias D.A."/>
            <person name="Arkin A.P."/>
            <person name="Fields M.W."/>
            <person name="Brown S.D."/>
            <person name="Wall J.D."/>
        </authorList>
    </citation>
    <scope>NUCLEOTIDE SEQUENCE [LARGE SCALE GENOMIC DNA]</scope>
    <source>
        <strain evidence="8 9">JBW45</strain>
    </source>
</reference>
<evidence type="ECO:0000256" key="6">
    <source>
        <dbReference type="SAM" id="Phobius"/>
    </source>
</evidence>
<reference evidence="9" key="2">
    <citation type="submission" date="2015-02" db="EMBL/GenBank/DDBJ databases">
        <title>Complete Genome Sequence of Pelosinus fermentans JBW45.</title>
        <authorList>
            <person name="De Leon K.B."/>
            <person name="Utturkar S.M."/>
            <person name="Camilleri L.B."/>
            <person name="Arkin A.P."/>
            <person name="Fields M.W."/>
            <person name="Brown S.D."/>
            <person name="Wall J.D."/>
        </authorList>
    </citation>
    <scope>NUCLEOTIDE SEQUENCE [LARGE SCALE GENOMIC DNA]</scope>
    <source>
        <strain evidence="9">JBW45</strain>
    </source>
</reference>
<evidence type="ECO:0000256" key="2">
    <source>
        <dbReference type="ARBA" id="ARBA00022475"/>
    </source>
</evidence>
<dbReference type="PROSITE" id="PS51257">
    <property type="entry name" value="PROKAR_LIPOPROTEIN"/>
    <property type="match status" value="1"/>
</dbReference>